<evidence type="ECO:0000313" key="3">
    <source>
        <dbReference type="Proteomes" id="UP000789405"/>
    </source>
</evidence>
<keyword evidence="3" id="KW-1185">Reference proteome</keyword>
<organism evidence="2 3">
    <name type="scientific">Dentiscutata erythropus</name>
    <dbReference type="NCBI Taxonomy" id="1348616"/>
    <lineage>
        <taxon>Eukaryota</taxon>
        <taxon>Fungi</taxon>
        <taxon>Fungi incertae sedis</taxon>
        <taxon>Mucoromycota</taxon>
        <taxon>Glomeromycotina</taxon>
        <taxon>Glomeromycetes</taxon>
        <taxon>Diversisporales</taxon>
        <taxon>Gigasporaceae</taxon>
        <taxon>Dentiscutata</taxon>
    </lineage>
</organism>
<comment type="caution">
    <text evidence="2">The sequence shown here is derived from an EMBL/GenBank/DDBJ whole genome shotgun (WGS) entry which is preliminary data.</text>
</comment>
<proteinExistence type="predicted"/>
<evidence type="ECO:0000256" key="1">
    <source>
        <dbReference type="SAM" id="MobiDB-lite"/>
    </source>
</evidence>
<dbReference type="EMBL" id="CAJVPY010017791">
    <property type="protein sequence ID" value="CAG8763739.1"/>
    <property type="molecule type" value="Genomic_DNA"/>
</dbReference>
<feature type="compositionally biased region" description="Acidic residues" evidence="1">
    <location>
        <begin position="16"/>
        <end position="28"/>
    </location>
</feature>
<feature type="compositionally biased region" description="Basic and acidic residues" evidence="1">
    <location>
        <begin position="1"/>
        <end position="15"/>
    </location>
</feature>
<protein>
    <submittedName>
        <fullName evidence="2">10339_t:CDS:1</fullName>
    </submittedName>
</protein>
<sequence>NEIYKVDNTNKKDEFDQVDDANKEDEFDDTNKENEFNQIKNSSVSKHRGHSATKRYKLATETKKNYTQNISVEHAVKQDIILRDIKIVR</sequence>
<feature type="compositionally biased region" description="Basic residues" evidence="1">
    <location>
        <begin position="45"/>
        <end position="55"/>
    </location>
</feature>
<evidence type="ECO:0000313" key="2">
    <source>
        <dbReference type="EMBL" id="CAG8763739.1"/>
    </source>
</evidence>
<feature type="region of interest" description="Disordered" evidence="1">
    <location>
        <begin position="1"/>
        <end position="55"/>
    </location>
</feature>
<accession>A0A9N9J5T5</accession>
<feature type="non-terminal residue" evidence="2">
    <location>
        <position position="1"/>
    </location>
</feature>
<reference evidence="2" key="1">
    <citation type="submission" date="2021-06" db="EMBL/GenBank/DDBJ databases">
        <authorList>
            <person name="Kallberg Y."/>
            <person name="Tangrot J."/>
            <person name="Rosling A."/>
        </authorList>
    </citation>
    <scope>NUCLEOTIDE SEQUENCE</scope>
    <source>
        <strain evidence="2">MA453B</strain>
    </source>
</reference>
<gene>
    <name evidence="2" type="ORF">DERYTH_LOCUS18062</name>
</gene>
<dbReference type="Proteomes" id="UP000789405">
    <property type="component" value="Unassembled WGS sequence"/>
</dbReference>
<name>A0A9N9J5T5_9GLOM</name>
<dbReference type="AlphaFoldDB" id="A0A9N9J5T5"/>